<organism evidence="1 2">
    <name type="scientific">Brassica carinata</name>
    <name type="common">Ethiopian mustard</name>
    <name type="synonym">Abyssinian cabbage</name>
    <dbReference type="NCBI Taxonomy" id="52824"/>
    <lineage>
        <taxon>Eukaryota</taxon>
        <taxon>Viridiplantae</taxon>
        <taxon>Streptophyta</taxon>
        <taxon>Embryophyta</taxon>
        <taxon>Tracheophyta</taxon>
        <taxon>Spermatophyta</taxon>
        <taxon>Magnoliopsida</taxon>
        <taxon>eudicotyledons</taxon>
        <taxon>Gunneridae</taxon>
        <taxon>Pentapetalae</taxon>
        <taxon>rosids</taxon>
        <taxon>malvids</taxon>
        <taxon>Brassicales</taxon>
        <taxon>Brassicaceae</taxon>
        <taxon>Brassiceae</taxon>
        <taxon>Brassica</taxon>
    </lineage>
</organism>
<dbReference type="EMBL" id="JAAMPC010000013">
    <property type="protein sequence ID" value="KAG2269811.1"/>
    <property type="molecule type" value="Genomic_DNA"/>
</dbReference>
<keyword evidence="2" id="KW-1185">Reference proteome</keyword>
<evidence type="ECO:0000313" key="1">
    <source>
        <dbReference type="EMBL" id="KAG2269811.1"/>
    </source>
</evidence>
<reference evidence="1 2" key="1">
    <citation type="submission" date="2020-02" db="EMBL/GenBank/DDBJ databases">
        <authorList>
            <person name="Ma Q."/>
            <person name="Huang Y."/>
            <person name="Song X."/>
            <person name="Pei D."/>
        </authorList>
    </citation>
    <scope>NUCLEOTIDE SEQUENCE [LARGE SCALE GENOMIC DNA]</scope>
    <source>
        <strain evidence="1">Sxm20200214</strain>
        <tissue evidence="1">Leaf</tissue>
    </source>
</reference>
<protein>
    <submittedName>
        <fullName evidence="1">Uncharacterized protein</fullName>
    </submittedName>
</protein>
<dbReference type="Proteomes" id="UP000886595">
    <property type="component" value="Unassembled WGS sequence"/>
</dbReference>
<comment type="caution">
    <text evidence="1">The sequence shown here is derived from an EMBL/GenBank/DDBJ whole genome shotgun (WGS) entry which is preliminary data.</text>
</comment>
<dbReference type="AlphaFoldDB" id="A0A8X7UBA7"/>
<name>A0A8X7UBA7_BRACI</name>
<sequence>MVRPVFHAHFWKLKEKSRSVSREVFECLKRQQKNLIKMDGLVRASSTGSACCLASSSLGLALAAVRNRRRKTLSRRGQIPPAISGMLADLHFNQIEKFPTLNSPRKEMSRTALPSQLLTEVKHTEERFSFQSSHDFALRLKWNFLQTKTPYLTWLTSPIPLIPNQNKPNLITSLLILLGFPPNQLISLPPIPGITGITGSPIPNIPRNSQDTIGNMGILDLLVSQIPFEVRRVSRFDEASLAEFNGEKLLSKEGVTEKVGTVAATALTSEDLDVLRLTSQNSLNLRCFTREVRIWSVLFRRAMQQAEFYRNNVFRAYEKRVQPSIFICDFLDPGNLVLRVTDKDKVDYPDVRKRIRIRLADLLTSLSGISSLDVEARSAAKKKGLPSMPSQHMDRIVTRYAPLHGEMGTSCHDVVWSASAPEECLGEGFSAVIAPSAAAG</sequence>
<gene>
    <name evidence="1" type="ORF">Bca52824_064366</name>
</gene>
<evidence type="ECO:0000313" key="2">
    <source>
        <dbReference type="Proteomes" id="UP000886595"/>
    </source>
</evidence>
<accession>A0A8X7UBA7</accession>
<proteinExistence type="predicted"/>